<keyword evidence="5 9" id="KW-1133">Transmembrane helix</keyword>
<comment type="similarity">
    <text evidence="2">Belongs to the glutamate-gated ion channel (TC 1.A.10.1) family.</text>
</comment>
<comment type="subcellular location">
    <subcellularLocation>
        <location evidence="1">Cell membrane</location>
        <topology evidence="1">Multi-pass membrane protein</topology>
    </subcellularLocation>
</comment>
<evidence type="ECO:0000256" key="2">
    <source>
        <dbReference type="ARBA" id="ARBA00008685"/>
    </source>
</evidence>
<feature type="transmembrane region" description="Helical" evidence="9">
    <location>
        <begin position="314"/>
        <end position="332"/>
    </location>
</feature>
<dbReference type="Gene3D" id="1.10.287.70">
    <property type="match status" value="1"/>
</dbReference>
<feature type="chain" id="PRO_5042867303" description="Ionotropic glutamate receptor C-terminal domain-containing protein" evidence="10">
    <location>
        <begin position="20"/>
        <end position="528"/>
    </location>
</feature>
<keyword evidence="4 9" id="KW-0812">Transmembrane</keyword>
<dbReference type="InterPro" id="IPR052192">
    <property type="entry name" value="Insect_Ionotropic_Sensory_Rcpt"/>
</dbReference>
<feature type="transmembrane region" description="Helical" evidence="9">
    <location>
        <begin position="503"/>
        <end position="523"/>
    </location>
</feature>
<keyword evidence="8" id="KW-0325">Glycoprotein</keyword>
<feature type="transmembrane region" description="Helical" evidence="9">
    <location>
        <begin position="288"/>
        <end position="308"/>
    </location>
</feature>
<feature type="signal peptide" evidence="10">
    <location>
        <begin position="1"/>
        <end position="19"/>
    </location>
</feature>
<dbReference type="SUPFAM" id="SSF53850">
    <property type="entry name" value="Periplasmic binding protein-like II"/>
    <property type="match status" value="1"/>
</dbReference>
<dbReference type="PANTHER" id="PTHR42643">
    <property type="entry name" value="IONOTROPIC RECEPTOR 20A-RELATED"/>
    <property type="match status" value="1"/>
</dbReference>
<evidence type="ECO:0000256" key="5">
    <source>
        <dbReference type="ARBA" id="ARBA00022989"/>
    </source>
</evidence>
<feature type="domain" description="Ionotropic glutamate receptor C-terminal" evidence="11">
    <location>
        <begin position="256"/>
        <end position="514"/>
    </location>
</feature>
<dbReference type="GO" id="GO:0005886">
    <property type="term" value="C:plasma membrane"/>
    <property type="evidence" value="ECO:0007669"/>
    <property type="project" value="UniProtKB-SubCell"/>
</dbReference>
<evidence type="ECO:0000256" key="7">
    <source>
        <dbReference type="ARBA" id="ARBA00023170"/>
    </source>
</evidence>
<evidence type="ECO:0000256" key="6">
    <source>
        <dbReference type="ARBA" id="ARBA00023136"/>
    </source>
</evidence>
<organism evidence="12 13">
    <name type="scientific">Aquatica leii</name>
    <dbReference type="NCBI Taxonomy" id="1421715"/>
    <lineage>
        <taxon>Eukaryota</taxon>
        <taxon>Metazoa</taxon>
        <taxon>Ecdysozoa</taxon>
        <taxon>Arthropoda</taxon>
        <taxon>Hexapoda</taxon>
        <taxon>Insecta</taxon>
        <taxon>Pterygota</taxon>
        <taxon>Neoptera</taxon>
        <taxon>Endopterygota</taxon>
        <taxon>Coleoptera</taxon>
        <taxon>Polyphaga</taxon>
        <taxon>Elateriformia</taxon>
        <taxon>Elateroidea</taxon>
        <taxon>Lampyridae</taxon>
        <taxon>Luciolinae</taxon>
        <taxon>Aquatica</taxon>
    </lineage>
</organism>
<evidence type="ECO:0000256" key="3">
    <source>
        <dbReference type="ARBA" id="ARBA00022475"/>
    </source>
</evidence>
<dbReference type="Proteomes" id="UP001353858">
    <property type="component" value="Unassembled WGS sequence"/>
</dbReference>
<evidence type="ECO:0000256" key="1">
    <source>
        <dbReference type="ARBA" id="ARBA00004651"/>
    </source>
</evidence>
<dbReference type="EMBL" id="JARPUR010000006">
    <property type="protein sequence ID" value="KAK4873610.1"/>
    <property type="molecule type" value="Genomic_DNA"/>
</dbReference>
<dbReference type="InterPro" id="IPR001320">
    <property type="entry name" value="Iontro_rcpt_C"/>
</dbReference>
<evidence type="ECO:0000256" key="9">
    <source>
        <dbReference type="SAM" id="Phobius"/>
    </source>
</evidence>
<dbReference type="GO" id="GO:0050906">
    <property type="term" value="P:detection of stimulus involved in sensory perception"/>
    <property type="evidence" value="ECO:0007669"/>
    <property type="project" value="UniProtKB-ARBA"/>
</dbReference>
<dbReference type="PANTHER" id="PTHR42643:SF38">
    <property type="entry name" value="IONOTROPIC RECEPTOR 100A"/>
    <property type="match status" value="1"/>
</dbReference>
<evidence type="ECO:0000313" key="13">
    <source>
        <dbReference type="Proteomes" id="UP001353858"/>
    </source>
</evidence>
<keyword evidence="10" id="KW-0732">Signal</keyword>
<evidence type="ECO:0000259" key="11">
    <source>
        <dbReference type="Pfam" id="PF00060"/>
    </source>
</evidence>
<evidence type="ECO:0000256" key="10">
    <source>
        <dbReference type="SAM" id="SignalP"/>
    </source>
</evidence>
<keyword evidence="3" id="KW-1003">Cell membrane</keyword>
<accession>A0AAN7NVV8</accession>
<gene>
    <name evidence="12" type="ORF">RN001_012970</name>
</gene>
<protein>
    <recommendedName>
        <fullName evidence="11">Ionotropic glutamate receptor C-terminal domain-containing protein</fullName>
    </recommendedName>
</protein>
<feature type="transmembrane region" description="Helical" evidence="9">
    <location>
        <begin position="249"/>
        <end position="276"/>
    </location>
</feature>
<dbReference type="Pfam" id="PF00060">
    <property type="entry name" value="Lig_chan"/>
    <property type="match status" value="1"/>
</dbReference>
<keyword evidence="7" id="KW-0675">Receptor</keyword>
<keyword evidence="6 9" id="KW-0472">Membrane</keyword>
<evidence type="ECO:0000256" key="8">
    <source>
        <dbReference type="ARBA" id="ARBA00023180"/>
    </source>
</evidence>
<comment type="caution">
    <text evidence="12">The sequence shown here is derived from an EMBL/GenBank/DDBJ whole genome shotgun (WGS) entry which is preliminary data.</text>
</comment>
<reference evidence="13" key="1">
    <citation type="submission" date="2023-01" db="EMBL/GenBank/DDBJ databases">
        <title>Key to firefly adult light organ development and bioluminescence: homeobox transcription factors regulate luciferase expression and transportation to peroxisome.</title>
        <authorList>
            <person name="Fu X."/>
        </authorList>
    </citation>
    <scope>NUCLEOTIDE SEQUENCE [LARGE SCALE GENOMIC DNA]</scope>
</reference>
<name>A0AAN7NVV8_9COLE</name>
<evidence type="ECO:0000256" key="4">
    <source>
        <dbReference type="ARBA" id="ARBA00022692"/>
    </source>
</evidence>
<evidence type="ECO:0000313" key="12">
    <source>
        <dbReference type="EMBL" id="KAK4873610.1"/>
    </source>
</evidence>
<keyword evidence="13" id="KW-1185">Reference proteome</keyword>
<sequence length="528" mass="61072">MSKFVVIILIFVSSKFAVGFNATTDDSYLSCVLDTIKQLFKEEETVHFICETCEDFIPSKLKNPYVIININKKLPTYRHIKNIIIQVESVTVLQEVAKIMESDNTVNKQFIQCLVITNNINHSDAFQILWKVLVINVILITQQNNLYVIKQANPYDDGNYCGNNTNIINTQNCSTKIILKKVKQLNGYELNVTIRGSLNNFMVDAKPPMLFISPPFYYGHPSYDLTNHYYSENNVWLVPAPIRMSPFKALVSVFTIDIWILIIGFMMFTTVFWWLVKVFSERNRYFDKFCFVFIEMVSATINASVNVIPQLTSLKILVLFYIIYIIHIQTIYTSNLIRIFTNPPYEDPIKNFEDLSNSDLPIYCGGTIKMFLKENTVHEVDLSNKILSKLMVSNDTTYIEEGVRFRNCAYVMYEEDLLLCKTDDLLLMKKMVDNRLTGKRNHPFFVRKGSFFLEVVNRVIAIGVESGILDKAREKVRFQVSKLITVNENMDDSDPVVLTMEHVYVVFVLWIVGMIISIIAFCFERANL</sequence>
<dbReference type="AlphaFoldDB" id="A0AAN7NVV8"/>
<dbReference type="GO" id="GO:0015276">
    <property type="term" value="F:ligand-gated monoatomic ion channel activity"/>
    <property type="evidence" value="ECO:0007669"/>
    <property type="project" value="InterPro"/>
</dbReference>
<proteinExistence type="inferred from homology"/>